<keyword evidence="5" id="KW-1185">Reference proteome</keyword>
<comment type="similarity">
    <text evidence="1 3">Belongs to the short-chain dehydrogenases/reductases (SDR) family.</text>
</comment>
<dbReference type="Proteomes" id="UP001597463">
    <property type="component" value="Unassembled WGS sequence"/>
</dbReference>
<dbReference type="RefSeq" id="WP_066479018.1">
    <property type="nucleotide sequence ID" value="NZ_BCNT01000009.1"/>
</dbReference>
<comment type="caution">
    <text evidence="4">The sequence shown here is derived from an EMBL/GenBank/DDBJ whole genome shotgun (WGS) entry which is preliminary data.</text>
</comment>
<dbReference type="EMBL" id="JBHUMV010000009">
    <property type="protein sequence ID" value="MFD2756075.1"/>
    <property type="molecule type" value="Genomic_DNA"/>
</dbReference>
<dbReference type="CDD" id="cd05233">
    <property type="entry name" value="SDR_c"/>
    <property type="match status" value="1"/>
</dbReference>
<proteinExistence type="inferred from homology"/>
<protein>
    <submittedName>
        <fullName evidence="4">SDR family oxidoreductase</fullName>
        <ecNumber evidence="4">1.-.-.-</ecNumber>
    </submittedName>
</protein>
<organism evidence="4 5">
    <name type="scientific">Comamonas terrae</name>
    <dbReference type="NCBI Taxonomy" id="673548"/>
    <lineage>
        <taxon>Bacteria</taxon>
        <taxon>Pseudomonadati</taxon>
        <taxon>Pseudomonadota</taxon>
        <taxon>Betaproteobacteria</taxon>
        <taxon>Burkholderiales</taxon>
        <taxon>Comamonadaceae</taxon>
        <taxon>Comamonas</taxon>
    </lineage>
</organism>
<evidence type="ECO:0000256" key="3">
    <source>
        <dbReference type="RuleBase" id="RU000363"/>
    </source>
</evidence>
<dbReference type="PANTHER" id="PTHR43669:SF3">
    <property type="entry name" value="ALCOHOL DEHYDROGENASE, PUTATIVE (AFU_ORTHOLOGUE AFUA_3G03445)-RELATED"/>
    <property type="match status" value="1"/>
</dbReference>
<dbReference type="InterPro" id="IPR036291">
    <property type="entry name" value="NAD(P)-bd_dom_sf"/>
</dbReference>
<evidence type="ECO:0000256" key="2">
    <source>
        <dbReference type="ARBA" id="ARBA00023002"/>
    </source>
</evidence>
<sequence length="244" mass="25978">MDTLKDKTVLVTGAGSGLGAAISRKLVHAQARVVLADIDAGKVAHIASTIDPSGLSTMALNFDVGQQSSIADALAAVRERWGGLDVLINNAGTDHTASIDEIESQEWTRVVQTNLFGPFLLSKAALPMLRESDMGRGGHIVNVASTAALRAWPNASAYHASKWGLRGLSEAMHVELRASGIRVSTLFAGGMRTPFLLERFPDLNPDVLQDPDNVASTVLFLLGMPRGTVIAEVMVLPDQETSWP</sequence>
<dbReference type="SUPFAM" id="SSF51735">
    <property type="entry name" value="NAD(P)-binding Rossmann-fold domains"/>
    <property type="match status" value="1"/>
</dbReference>
<evidence type="ECO:0000256" key="1">
    <source>
        <dbReference type="ARBA" id="ARBA00006484"/>
    </source>
</evidence>
<keyword evidence="2 4" id="KW-0560">Oxidoreductase</keyword>
<accession>A0ABW5URJ8</accession>
<dbReference type="GO" id="GO:0016491">
    <property type="term" value="F:oxidoreductase activity"/>
    <property type="evidence" value="ECO:0007669"/>
    <property type="project" value="UniProtKB-KW"/>
</dbReference>
<dbReference type="EC" id="1.-.-.-" evidence="4"/>
<dbReference type="Gene3D" id="3.40.50.720">
    <property type="entry name" value="NAD(P)-binding Rossmann-like Domain"/>
    <property type="match status" value="1"/>
</dbReference>
<dbReference type="Pfam" id="PF00106">
    <property type="entry name" value="adh_short"/>
    <property type="match status" value="1"/>
</dbReference>
<dbReference type="PRINTS" id="PR00081">
    <property type="entry name" value="GDHRDH"/>
</dbReference>
<reference evidence="5" key="1">
    <citation type="journal article" date="2019" name="Int. J. Syst. Evol. Microbiol.">
        <title>The Global Catalogue of Microorganisms (GCM) 10K type strain sequencing project: providing services to taxonomists for standard genome sequencing and annotation.</title>
        <authorList>
            <consortium name="The Broad Institute Genomics Platform"/>
            <consortium name="The Broad Institute Genome Sequencing Center for Infectious Disease"/>
            <person name="Wu L."/>
            <person name="Ma J."/>
        </authorList>
    </citation>
    <scope>NUCLEOTIDE SEQUENCE [LARGE SCALE GENOMIC DNA]</scope>
    <source>
        <strain evidence="5">TISTR 1906</strain>
    </source>
</reference>
<name>A0ABW5URJ8_9BURK</name>
<evidence type="ECO:0000313" key="5">
    <source>
        <dbReference type="Proteomes" id="UP001597463"/>
    </source>
</evidence>
<dbReference type="PANTHER" id="PTHR43669">
    <property type="entry name" value="5-KETO-D-GLUCONATE 5-REDUCTASE"/>
    <property type="match status" value="1"/>
</dbReference>
<dbReference type="InterPro" id="IPR002347">
    <property type="entry name" value="SDR_fam"/>
</dbReference>
<dbReference type="PRINTS" id="PR00080">
    <property type="entry name" value="SDRFAMILY"/>
</dbReference>
<evidence type="ECO:0000313" key="4">
    <source>
        <dbReference type="EMBL" id="MFD2756075.1"/>
    </source>
</evidence>
<gene>
    <name evidence="4" type="ORF">ACFSW6_18555</name>
</gene>